<accession>A0A662DDJ9</accession>
<comment type="caution">
    <text evidence="2">The sequence shown here is derived from an EMBL/GenBank/DDBJ whole genome shotgun (WGS) entry which is preliminary data.</text>
</comment>
<dbReference type="AlphaFoldDB" id="A0A662DDJ9"/>
<dbReference type="Proteomes" id="UP000280417">
    <property type="component" value="Unassembled WGS sequence"/>
</dbReference>
<feature type="non-terminal residue" evidence="2">
    <location>
        <position position="152"/>
    </location>
</feature>
<sequence length="152" mass="16982">MVKNHKVNLNGRYAVIFLVMLVFFLILSIQNIHAVIPLGSAYGKKSIDILPGDVTSFKILLFNIHEKPGIYVSMNVTELPKGFNITITPKNFYLPYSEPGSSELEEGYEFLGTGHGDIKARVVRVMVKTPQNIEPGKYYIRLSAVVKGPENI</sequence>
<keyword evidence="1" id="KW-0472">Membrane</keyword>
<feature type="transmembrane region" description="Helical" evidence="1">
    <location>
        <begin position="12"/>
        <end position="36"/>
    </location>
</feature>
<reference evidence="2 3" key="1">
    <citation type="submission" date="2018-06" db="EMBL/GenBank/DDBJ databases">
        <title>Extensive metabolic versatility and redundancy in microbially diverse, dynamic hydrothermal sediments.</title>
        <authorList>
            <person name="Dombrowski N."/>
            <person name="Teske A."/>
            <person name="Baker B.J."/>
        </authorList>
    </citation>
    <scope>NUCLEOTIDE SEQUENCE [LARGE SCALE GENOMIC DNA]</scope>
    <source>
        <strain evidence="2">B3_G15</strain>
    </source>
</reference>
<organism evidence="2 3">
    <name type="scientific">Aerophobetes bacterium</name>
    <dbReference type="NCBI Taxonomy" id="2030807"/>
    <lineage>
        <taxon>Bacteria</taxon>
        <taxon>Candidatus Aerophobota</taxon>
    </lineage>
</organism>
<name>A0A662DDJ9_UNCAE</name>
<proteinExistence type="predicted"/>
<keyword evidence="1" id="KW-1133">Transmembrane helix</keyword>
<gene>
    <name evidence="2" type="ORF">DRJ04_05225</name>
</gene>
<keyword evidence="1" id="KW-0812">Transmembrane</keyword>
<evidence type="ECO:0000313" key="2">
    <source>
        <dbReference type="EMBL" id="RLE12948.1"/>
    </source>
</evidence>
<evidence type="ECO:0008006" key="4">
    <source>
        <dbReference type="Google" id="ProtNLM"/>
    </source>
</evidence>
<evidence type="ECO:0000256" key="1">
    <source>
        <dbReference type="SAM" id="Phobius"/>
    </source>
</evidence>
<dbReference type="EMBL" id="QMQA01000127">
    <property type="protein sequence ID" value="RLE12948.1"/>
    <property type="molecule type" value="Genomic_DNA"/>
</dbReference>
<protein>
    <recommendedName>
        <fullName evidence="4">DUF11 domain-containing protein</fullName>
    </recommendedName>
</protein>
<evidence type="ECO:0000313" key="3">
    <source>
        <dbReference type="Proteomes" id="UP000280417"/>
    </source>
</evidence>